<dbReference type="GO" id="GO:0052621">
    <property type="term" value="F:diguanylate cyclase activity"/>
    <property type="evidence" value="ECO:0007669"/>
    <property type="project" value="UniProtKB-EC"/>
</dbReference>
<dbReference type="RefSeq" id="WP_240590559.1">
    <property type="nucleotide sequence ID" value="NZ_JAKUDL010000002.1"/>
</dbReference>
<name>A0AAJ1BG35_9GAMM</name>
<organism evidence="4 5">
    <name type="scientific">Shewanella zhuhaiensis</name>
    <dbReference type="NCBI Taxonomy" id="2919576"/>
    <lineage>
        <taxon>Bacteria</taxon>
        <taxon>Pseudomonadati</taxon>
        <taxon>Pseudomonadota</taxon>
        <taxon>Gammaproteobacteria</taxon>
        <taxon>Alteromonadales</taxon>
        <taxon>Shewanellaceae</taxon>
        <taxon>Shewanella</taxon>
    </lineage>
</organism>
<dbReference type="InterPro" id="IPR050469">
    <property type="entry name" value="Diguanylate_Cyclase"/>
</dbReference>
<dbReference type="FunFam" id="3.30.70.270:FF:000001">
    <property type="entry name" value="Diguanylate cyclase domain protein"/>
    <property type="match status" value="1"/>
</dbReference>
<evidence type="ECO:0000313" key="5">
    <source>
        <dbReference type="Proteomes" id="UP001297581"/>
    </source>
</evidence>
<gene>
    <name evidence="4" type="ORF">MJ923_07570</name>
</gene>
<evidence type="ECO:0000313" key="4">
    <source>
        <dbReference type="EMBL" id="MCH4294161.1"/>
    </source>
</evidence>
<dbReference type="InterPro" id="IPR029787">
    <property type="entry name" value="Nucleotide_cyclase"/>
</dbReference>
<sequence>MSDKPQTPDDGAKALMQTAATRLKKAVPLMLKHQIPTTPTNYALWYAYVGEQQPALNQAINQAISQYQTCPPVTSELLYREHIADPIELDVRDMRQNLEAMASDLASKLQDTNLDATEFQQKIDANFTKLNRIENEGFTLEQVLVLVRSLVKESDAIRASTSYFTGQLSKAQQEIDALKSRLAASEHDMLYDALTGCLNRRAFDADLAGLLSQAPDGTCLILCDVDHFKAFNDNYGHQLGDQVLKLVGRRLSEACRDGVKCYRYGGEEFALLVPGSNLRIARQLAEAIRRGIEKLTLKDRRKDERIDNISASFGVAQWQPKMDSRALIEAADKLMYEAKRLGRNRVMPISG</sequence>
<dbReference type="Gene3D" id="3.30.70.270">
    <property type="match status" value="1"/>
</dbReference>
<dbReference type="SUPFAM" id="SSF55073">
    <property type="entry name" value="Nucleotide cyclase"/>
    <property type="match status" value="1"/>
</dbReference>
<dbReference type="InterPro" id="IPR043128">
    <property type="entry name" value="Rev_trsase/Diguanyl_cyclase"/>
</dbReference>
<dbReference type="Pfam" id="PF00990">
    <property type="entry name" value="GGDEF"/>
    <property type="match status" value="1"/>
</dbReference>
<dbReference type="NCBIfam" id="TIGR00254">
    <property type="entry name" value="GGDEF"/>
    <property type="match status" value="1"/>
</dbReference>
<protein>
    <recommendedName>
        <fullName evidence="2">diguanylate cyclase</fullName>
        <ecNumber evidence="2">2.7.7.65</ecNumber>
    </recommendedName>
</protein>
<dbReference type="CDD" id="cd01949">
    <property type="entry name" value="GGDEF"/>
    <property type="match status" value="1"/>
</dbReference>
<comment type="caution">
    <text evidence="4">The sequence shown here is derived from an EMBL/GenBank/DDBJ whole genome shotgun (WGS) entry which is preliminary data.</text>
</comment>
<keyword evidence="5" id="KW-1185">Reference proteome</keyword>
<dbReference type="PANTHER" id="PTHR45138">
    <property type="entry name" value="REGULATORY COMPONENTS OF SENSORY TRANSDUCTION SYSTEM"/>
    <property type="match status" value="1"/>
</dbReference>
<evidence type="ECO:0000259" key="3">
    <source>
        <dbReference type="PROSITE" id="PS50887"/>
    </source>
</evidence>
<evidence type="ECO:0000256" key="1">
    <source>
        <dbReference type="ARBA" id="ARBA00001946"/>
    </source>
</evidence>
<dbReference type="PANTHER" id="PTHR45138:SF2">
    <property type="entry name" value="DIGUANYLATE CYCLASE VDCA"/>
    <property type="match status" value="1"/>
</dbReference>
<dbReference type="Proteomes" id="UP001297581">
    <property type="component" value="Unassembled WGS sequence"/>
</dbReference>
<dbReference type="GO" id="GO:1902201">
    <property type="term" value="P:negative regulation of bacterial-type flagellum-dependent cell motility"/>
    <property type="evidence" value="ECO:0007669"/>
    <property type="project" value="TreeGrafter"/>
</dbReference>
<dbReference type="PROSITE" id="PS50887">
    <property type="entry name" value="GGDEF"/>
    <property type="match status" value="1"/>
</dbReference>
<dbReference type="EC" id="2.7.7.65" evidence="2"/>
<reference evidence="4 5" key="1">
    <citation type="submission" date="2022-02" db="EMBL/GenBank/DDBJ databases">
        <title>The genome sequence of Shewanella sp. 3B26.</title>
        <authorList>
            <person name="Du J."/>
        </authorList>
    </citation>
    <scope>NUCLEOTIDE SEQUENCE [LARGE SCALE GENOMIC DNA]</scope>
    <source>
        <strain evidence="4 5">3B26</strain>
    </source>
</reference>
<dbReference type="EMBL" id="JAKUDL010000002">
    <property type="protein sequence ID" value="MCH4294161.1"/>
    <property type="molecule type" value="Genomic_DNA"/>
</dbReference>
<evidence type="ECO:0000256" key="2">
    <source>
        <dbReference type="ARBA" id="ARBA00012528"/>
    </source>
</evidence>
<dbReference type="GO" id="GO:0043709">
    <property type="term" value="P:cell adhesion involved in single-species biofilm formation"/>
    <property type="evidence" value="ECO:0007669"/>
    <property type="project" value="TreeGrafter"/>
</dbReference>
<dbReference type="GO" id="GO:0005886">
    <property type="term" value="C:plasma membrane"/>
    <property type="evidence" value="ECO:0007669"/>
    <property type="project" value="TreeGrafter"/>
</dbReference>
<dbReference type="InterPro" id="IPR000160">
    <property type="entry name" value="GGDEF_dom"/>
</dbReference>
<proteinExistence type="predicted"/>
<feature type="domain" description="GGDEF" evidence="3">
    <location>
        <begin position="216"/>
        <end position="351"/>
    </location>
</feature>
<dbReference type="SMART" id="SM00267">
    <property type="entry name" value="GGDEF"/>
    <property type="match status" value="1"/>
</dbReference>
<dbReference type="AlphaFoldDB" id="A0AAJ1BG35"/>
<comment type="cofactor">
    <cofactor evidence="1">
        <name>Mg(2+)</name>
        <dbReference type="ChEBI" id="CHEBI:18420"/>
    </cofactor>
</comment>
<accession>A0AAJ1BG35</accession>